<gene>
    <name evidence="4" type="ORF">SAPIO_CDS3586</name>
</gene>
<dbReference type="OMA" id="YYNNIVT"/>
<evidence type="ECO:0000313" key="5">
    <source>
        <dbReference type="Proteomes" id="UP000028545"/>
    </source>
</evidence>
<dbReference type="GeneID" id="27722658"/>
<dbReference type="HOGENOM" id="CLU_015945_1_0_1"/>
<feature type="domain" description="CCAAT-binding factor" evidence="3">
    <location>
        <begin position="318"/>
        <end position="475"/>
    </location>
</feature>
<dbReference type="Pfam" id="PF03914">
    <property type="entry name" value="CBF"/>
    <property type="match status" value="1"/>
</dbReference>
<dbReference type="RefSeq" id="XP_016644356.1">
    <property type="nucleotide sequence ID" value="XM_016786350.1"/>
</dbReference>
<evidence type="ECO:0000259" key="3">
    <source>
        <dbReference type="Pfam" id="PF03914"/>
    </source>
</evidence>
<comment type="caution">
    <text evidence="4">The sequence shown here is derived from an EMBL/GenBank/DDBJ whole genome shotgun (WGS) entry which is preliminary data.</text>
</comment>
<dbReference type="AlphaFoldDB" id="A0A084GB45"/>
<dbReference type="InterPro" id="IPR005612">
    <property type="entry name" value="CCAAT-binding_factor"/>
</dbReference>
<dbReference type="Proteomes" id="UP000028545">
    <property type="component" value="Unassembled WGS sequence"/>
</dbReference>
<comment type="similarity">
    <text evidence="1">Belongs to the CBF/MAK21 family.</text>
</comment>
<dbReference type="GO" id="GO:0030692">
    <property type="term" value="C:Noc4p-Nop14p complex"/>
    <property type="evidence" value="ECO:0007669"/>
    <property type="project" value="EnsemblFungi"/>
</dbReference>
<dbReference type="GO" id="GO:0000480">
    <property type="term" value="P:endonucleolytic cleavage in 5'-ETS of tricistronic rRNA transcript (SSU-rRNA, 5.8S rRNA, LSU-rRNA)"/>
    <property type="evidence" value="ECO:0007669"/>
    <property type="project" value="EnsemblFungi"/>
</dbReference>
<evidence type="ECO:0000256" key="1">
    <source>
        <dbReference type="ARBA" id="ARBA00007797"/>
    </source>
</evidence>
<dbReference type="GO" id="GO:0032040">
    <property type="term" value="C:small-subunit processome"/>
    <property type="evidence" value="ECO:0007669"/>
    <property type="project" value="EnsemblFungi"/>
</dbReference>
<dbReference type="GO" id="GO:0000447">
    <property type="term" value="P:endonucleolytic cleavage in ITS1 to separate SSU-rRNA from 5.8S rRNA and LSU-rRNA from tricistronic rRNA transcript (SSU-rRNA, 5.8S rRNA, LSU-rRNA)"/>
    <property type="evidence" value="ECO:0007669"/>
    <property type="project" value="EnsemblFungi"/>
</dbReference>
<dbReference type="PANTHER" id="PTHR12455">
    <property type="entry name" value="NUCLEOLAR COMPLEX PROTEIN 4"/>
    <property type="match status" value="1"/>
</dbReference>
<feature type="region of interest" description="Disordered" evidence="2">
    <location>
        <begin position="1"/>
        <end position="34"/>
    </location>
</feature>
<keyword evidence="5" id="KW-1185">Reference proteome</keyword>
<dbReference type="PANTHER" id="PTHR12455:SF0">
    <property type="entry name" value="NUCLEOLAR COMPLEX PROTEIN 4 HOMOLOG"/>
    <property type="match status" value="1"/>
</dbReference>
<evidence type="ECO:0000256" key="2">
    <source>
        <dbReference type="SAM" id="MobiDB-lite"/>
    </source>
</evidence>
<proteinExistence type="inferred from homology"/>
<dbReference type="GO" id="GO:0005829">
    <property type="term" value="C:cytosol"/>
    <property type="evidence" value="ECO:0007669"/>
    <property type="project" value="EnsemblFungi"/>
</dbReference>
<feature type="compositionally biased region" description="Basic and acidic residues" evidence="2">
    <location>
        <begin position="1"/>
        <end position="11"/>
    </location>
</feature>
<dbReference type="OrthoDB" id="10263185at2759"/>
<evidence type="ECO:0000313" key="4">
    <source>
        <dbReference type="EMBL" id="KEZ44557.1"/>
    </source>
</evidence>
<dbReference type="GO" id="GO:0000472">
    <property type="term" value="P:endonucleolytic cleavage to generate mature 5'-end of SSU-rRNA from (SSU-rRNA, 5.8S rRNA, LSU-rRNA)"/>
    <property type="evidence" value="ECO:0007669"/>
    <property type="project" value="EnsemblFungi"/>
</dbReference>
<accession>A0A084GB45</accession>
<protein>
    <recommendedName>
        <fullName evidence="3">CCAAT-binding factor domain-containing protein</fullName>
    </recommendedName>
</protein>
<reference evidence="4 5" key="1">
    <citation type="journal article" date="2014" name="Genome Announc.">
        <title>Draft genome sequence of the pathogenic fungus Scedosporium apiospermum.</title>
        <authorList>
            <person name="Vandeputte P."/>
            <person name="Ghamrawi S."/>
            <person name="Rechenmann M."/>
            <person name="Iltis A."/>
            <person name="Giraud S."/>
            <person name="Fleury M."/>
            <person name="Thornton C."/>
            <person name="Delhaes L."/>
            <person name="Meyer W."/>
            <person name="Papon N."/>
            <person name="Bouchara J.P."/>
        </authorList>
    </citation>
    <scope>NUCLEOTIDE SEQUENCE [LARGE SCALE GENOMIC DNA]</scope>
    <source>
        <strain evidence="4 5">IHEM 14462</strain>
    </source>
</reference>
<dbReference type="EMBL" id="JOWA01000088">
    <property type="protein sequence ID" value="KEZ44557.1"/>
    <property type="molecule type" value="Genomic_DNA"/>
</dbReference>
<dbReference type="KEGG" id="sapo:SAPIO_CDS3586"/>
<name>A0A084GB45_PSEDA</name>
<dbReference type="InterPro" id="IPR027193">
    <property type="entry name" value="Noc4"/>
</dbReference>
<dbReference type="VEuPathDB" id="FungiDB:SAPIO_CDS3586"/>
<organism evidence="4 5">
    <name type="scientific">Pseudallescheria apiosperma</name>
    <name type="common">Scedosporium apiospermum</name>
    <dbReference type="NCBI Taxonomy" id="563466"/>
    <lineage>
        <taxon>Eukaryota</taxon>
        <taxon>Fungi</taxon>
        <taxon>Dikarya</taxon>
        <taxon>Ascomycota</taxon>
        <taxon>Pezizomycotina</taxon>
        <taxon>Sordariomycetes</taxon>
        <taxon>Hypocreomycetidae</taxon>
        <taxon>Microascales</taxon>
        <taxon>Microascaceae</taxon>
        <taxon>Scedosporium</taxon>
    </lineage>
</organism>
<feature type="compositionally biased region" description="Basic and acidic residues" evidence="2">
    <location>
        <begin position="18"/>
        <end position="30"/>
    </location>
</feature>
<sequence>MPGATVKDDGLKRKRKDAKNDVKKRARTDESSDEEDVQSQILLMEAGIVESKKNYNDIVKLIGLVKDYEEETESTVFAAVALCRIFIRLLAAGSLTHQRNASDKEVVVVQWLKDRLSEYKDVLVLLVSQEDLASTALTLAMKLLKAEGEQLNFKKEFYVFPKEFLEQIILGLVRSKSSEGRDEYVEKYVDEYDDVRFFTHQAIKNILSSRSDEIPDSEWFDLVFDLLVAIDGVPDSNGELEDFYMPAPKKKAHNLYSLAQHKKQAQDAWLALMALSISREQQKRILGSLVSVIAPWFAKPELLSDFLTDCYNAGGSLSLLALSGVFYLIENRNLDYPSFYPKLYSLLDKDILHSKHRSRFFRLLDTFLASSHLPAALVASFIKRLSRLALYAPPSAVVFVVPWIYNLFKRHPACTFMMHREIRDPELKESIESEGFKDPFLPDETDPMETKAIESCVWELVQLQAHYHPNVATIAKIISEQFTKQSYNIEDFLDHSYGSLLDSEMSKDVKKAPVVEFQIPKRIFLSQDEGSGVADSLLVKLWNFS</sequence>